<reference evidence="1" key="1">
    <citation type="journal article" date="2019" name="MBio">
        <title>Virus Genomes from Deep Sea Sediments Expand the Ocean Megavirome and Support Independent Origins of Viral Gigantism.</title>
        <authorList>
            <person name="Backstrom D."/>
            <person name="Yutin N."/>
            <person name="Jorgensen S.L."/>
            <person name="Dharamshi J."/>
            <person name="Homa F."/>
            <person name="Zaremba-Niedwiedzka K."/>
            <person name="Spang A."/>
            <person name="Wolf Y.I."/>
            <person name="Koonin E.V."/>
            <person name="Ettema T.J."/>
        </authorList>
    </citation>
    <scope>NUCLEOTIDE SEQUENCE</scope>
</reference>
<proteinExistence type="predicted"/>
<gene>
    <name evidence="1" type="ORF">LCMAC101_04290</name>
</gene>
<protein>
    <submittedName>
        <fullName evidence="1">Uncharacterized protein</fullName>
    </submittedName>
</protein>
<dbReference type="EMBL" id="MK500328">
    <property type="protein sequence ID" value="QBK85834.1"/>
    <property type="molecule type" value="Genomic_DNA"/>
</dbReference>
<name>A0A481YTK6_9VIRU</name>
<accession>A0A481YTK6</accession>
<sequence length="174" mass="19576">MLKKKRSNLTLARVPSLNFEPGSRKFRSLSDAQTIVKRDSAGNLILEYHKIDESIKEVKKILNEMKTCIIRDDTDIGQDITSIKMDVHNILTSSERSPRMLSKFDAVVANSQLLLSHFDDKTDALSENIVNRDSVIVDTLIDLSRSVEDLNTKVNMVSEKISSIEKVIGASEKE</sequence>
<organism evidence="1">
    <name type="scientific">Marseillevirus LCMAC101</name>
    <dbReference type="NCBI Taxonomy" id="2506602"/>
    <lineage>
        <taxon>Viruses</taxon>
        <taxon>Varidnaviria</taxon>
        <taxon>Bamfordvirae</taxon>
        <taxon>Nucleocytoviricota</taxon>
        <taxon>Megaviricetes</taxon>
        <taxon>Pimascovirales</taxon>
        <taxon>Pimascovirales incertae sedis</taxon>
        <taxon>Marseilleviridae</taxon>
    </lineage>
</organism>
<evidence type="ECO:0000313" key="1">
    <source>
        <dbReference type="EMBL" id="QBK85834.1"/>
    </source>
</evidence>